<feature type="compositionally biased region" description="Polar residues" evidence="1">
    <location>
        <begin position="70"/>
        <end position="79"/>
    </location>
</feature>
<protein>
    <submittedName>
        <fullName evidence="2">Stage III sporulation protein AG</fullName>
    </submittedName>
</protein>
<dbReference type="EMBL" id="FOTR01000004">
    <property type="protein sequence ID" value="SFL82896.1"/>
    <property type="molecule type" value="Genomic_DNA"/>
</dbReference>
<dbReference type="STRING" id="334253.SAMN04487943_104194"/>
<proteinExistence type="predicted"/>
<feature type="region of interest" description="Disordered" evidence="1">
    <location>
        <begin position="45"/>
        <end position="79"/>
    </location>
</feature>
<dbReference type="InterPro" id="IPR014195">
    <property type="entry name" value="Spore_III_AG"/>
</dbReference>
<organism evidence="2 3">
    <name type="scientific">Gracilibacillus orientalis</name>
    <dbReference type="NCBI Taxonomy" id="334253"/>
    <lineage>
        <taxon>Bacteria</taxon>
        <taxon>Bacillati</taxon>
        <taxon>Bacillota</taxon>
        <taxon>Bacilli</taxon>
        <taxon>Bacillales</taxon>
        <taxon>Bacillaceae</taxon>
        <taxon>Gracilibacillus</taxon>
    </lineage>
</organism>
<gene>
    <name evidence="2" type="ORF">SAMN04487943_104194</name>
</gene>
<sequence>MPKWMEKFLSNLKTKDKRPTKMQYIALLVLIAVFILLISNIFSSNQSDNQSTDPPRMIQSSSDDEESETWKQSDASDATSKIGDLEASFENDLIQLLEKITGVSGVEVMVNLDATNEQVYEKNLVIGSQITNETDQNGGTRKIDDETREQTVVVIRQGEQETPLLVQTKKPQVRGVLVVADGVDNLDVKKWVLEAVSKVLDVPAHRVSVMPKNT</sequence>
<evidence type="ECO:0000256" key="1">
    <source>
        <dbReference type="SAM" id="MobiDB-lite"/>
    </source>
</evidence>
<evidence type="ECO:0000313" key="2">
    <source>
        <dbReference type="EMBL" id="SFL82896.1"/>
    </source>
</evidence>
<keyword evidence="3" id="KW-1185">Reference proteome</keyword>
<dbReference type="Proteomes" id="UP000198565">
    <property type="component" value="Unassembled WGS sequence"/>
</dbReference>
<dbReference type="OrthoDB" id="2381602at2"/>
<evidence type="ECO:0000313" key="3">
    <source>
        <dbReference type="Proteomes" id="UP000198565"/>
    </source>
</evidence>
<reference evidence="3" key="1">
    <citation type="submission" date="2016-10" db="EMBL/GenBank/DDBJ databases">
        <authorList>
            <person name="Varghese N."/>
            <person name="Submissions S."/>
        </authorList>
    </citation>
    <scope>NUCLEOTIDE SEQUENCE [LARGE SCALE GENOMIC DNA]</scope>
    <source>
        <strain evidence="3">CGMCC 1.4250</strain>
    </source>
</reference>
<dbReference type="NCBIfam" id="TIGR02830">
    <property type="entry name" value="spore_III_AG"/>
    <property type="match status" value="1"/>
</dbReference>
<dbReference type="RefSeq" id="WP_091483352.1">
    <property type="nucleotide sequence ID" value="NZ_FOTR01000004.1"/>
</dbReference>
<name>A0A1I4KWB1_9BACI</name>
<accession>A0A1I4KWB1</accession>
<dbReference type="AlphaFoldDB" id="A0A1I4KWB1"/>
<feature type="compositionally biased region" description="Polar residues" evidence="1">
    <location>
        <begin position="45"/>
        <end position="61"/>
    </location>
</feature>